<dbReference type="EMBL" id="JBEEEP010000220">
    <property type="protein sequence ID" value="MEQ6322753.1"/>
    <property type="molecule type" value="Genomic_DNA"/>
</dbReference>
<name>A0ABV1MKF8_9MYCO</name>
<evidence type="ECO:0000313" key="3">
    <source>
        <dbReference type="Proteomes" id="UP001485476"/>
    </source>
</evidence>
<organism evidence="2 3">
    <name type="scientific">Mycobacterium canetti</name>
    <dbReference type="NCBI Taxonomy" id="78331"/>
    <lineage>
        <taxon>Bacteria</taxon>
        <taxon>Bacillati</taxon>
        <taxon>Actinomycetota</taxon>
        <taxon>Actinomycetes</taxon>
        <taxon>Mycobacteriales</taxon>
        <taxon>Mycobacteriaceae</taxon>
        <taxon>Mycobacterium</taxon>
        <taxon>Mycobacterium tuberculosis complex</taxon>
    </lineage>
</organism>
<protein>
    <submittedName>
        <fullName evidence="2">Uncharacterized protein</fullName>
    </submittedName>
</protein>
<accession>A0ABV1MKF8</accession>
<dbReference type="RefSeq" id="WP_349652388.1">
    <property type="nucleotide sequence ID" value="NZ_JBEEEP010000220.1"/>
</dbReference>
<reference evidence="2 3" key="1">
    <citation type="submission" date="2024-05" db="EMBL/GenBank/DDBJ databases">
        <title>Whole genome sequences of Mycobacterium canettii strains associated with human tuberculosis in Canada.</title>
        <authorList>
            <person name="Islam M.R."/>
            <person name="Soualhine H."/>
        </authorList>
    </citation>
    <scope>NUCLEOTIDE SEQUENCE [LARGE SCALE GENOMIC DNA]</scope>
    <source>
        <strain evidence="2 3">1901080</strain>
    </source>
</reference>
<feature type="non-terminal residue" evidence="2">
    <location>
        <position position="33"/>
    </location>
</feature>
<comment type="caution">
    <text evidence="2">The sequence shown here is derived from an EMBL/GenBank/DDBJ whole genome shotgun (WGS) entry which is preliminary data.</text>
</comment>
<proteinExistence type="predicted"/>
<evidence type="ECO:0000313" key="1">
    <source>
        <dbReference type="EMBL" id="MEQ6322752.1"/>
    </source>
</evidence>
<gene>
    <name evidence="1" type="ORF">ABDZ14_21545</name>
    <name evidence="2" type="ORF">ABDZ14_21550</name>
</gene>
<dbReference type="Proteomes" id="UP001485476">
    <property type="component" value="Unassembled WGS sequence"/>
</dbReference>
<keyword evidence="3" id="KW-1185">Reference proteome</keyword>
<evidence type="ECO:0000313" key="2">
    <source>
        <dbReference type="EMBL" id="MEQ6322753.1"/>
    </source>
</evidence>
<dbReference type="EMBL" id="JBEEEP010000220">
    <property type="protein sequence ID" value="MEQ6322752.1"/>
    <property type="molecule type" value="Genomic_DNA"/>
</dbReference>
<sequence length="33" mass="3317">MQSAAMLRSGAIEAPPATMQSAAMLRSGAIEAP</sequence>